<evidence type="ECO:0000313" key="1">
    <source>
        <dbReference type="EnsemblMetazoa" id="AQUA014674-PA"/>
    </source>
</evidence>
<keyword evidence="2" id="KW-1185">Reference proteome</keyword>
<organism evidence="1 2">
    <name type="scientific">Anopheles quadriannulatus</name>
    <name type="common">Mosquito</name>
    <dbReference type="NCBI Taxonomy" id="34691"/>
    <lineage>
        <taxon>Eukaryota</taxon>
        <taxon>Metazoa</taxon>
        <taxon>Ecdysozoa</taxon>
        <taxon>Arthropoda</taxon>
        <taxon>Hexapoda</taxon>
        <taxon>Insecta</taxon>
        <taxon>Pterygota</taxon>
        <taxon>Neoptera</taxon>
        <taxon>Endopterygota</taxon>
        <taxon>Diptera</taxon>
        <taxon>Nematocera</taxon>
        <taxon>Culicoidea</taxon>
        <taxon>Culicidae</taxon>
        <taxon>Anophelinae</taxon>
        <taxon>Anopheles</taxon>
    </lineage>
</organism>
<dbReference type="VEuPathDB" id="VectorBase:AQUA014674"/>
<reference evidence="1" key="1">
    <citation type="submission" date="2020-05" db="UniProtKB">
        <authorList>
            <consortium name="EnsemblMetazoa"/>
        </authorList>
    </citation>
    <scope>IDENTIFICATION</scope>
    <source>
        <strain evidence="1">SANGQUA</strain>
    </source>
</reference>
<sequence>MVALSLNDSKPFSWRELYFVLPIISMNFSFSKYNCDCASAINNISHLPTLTTSFDRSLLSIFSFRTFIRAGSIILSRSSFTTTYLSTLCSTF</sequence>
<evidence type="ECO:0000313" key="2">
    <source>
        <dbReference type="Proteomes" id="UP000076407"/>
    </source>
</evidence>
<protein>
    <submittedName>
        <fullName evidence="1">Uncharacterized protein</fullName>
    </submittedName>
</protein>
<dbReference type="AlphaFoldDB" id="A0A182XS58"/>
<dbReference type="EnsemblMetazoa" id="AQUA014674-RA">
    <property type="protein sequence ID" value="AQUA014674-PA"/>
    <property type="gene ID" value="AQUA014674"/>
</dbReference>
<proteinExistence type="predicted"/>
<accession>A0A182XS58</accession>
<dbReference type="Proteomes" id="UP000076407">
    <property type="component" value="Unassembled WGS sequence"/>
</dbReference>
<name>A0A182XS58_ANOQN</name>